<gene>
    <name evidence="1" type="ORF">FB45DRAFT_1035251</name>
</gene>
<proteinExistence type="predicted"/>
<dbReference type="AlphaFoldDB" id="A0AAD7BB99"/>
<dbReference type="EMBL" id="JARKIF010000023">
    <property type="protein sequence ID" value="KAJ7616097.1"/>
    <property type="molecule type" value="Genomic_DNA"/>
</dbReference>
<protein>
    <submittedName>
        <fullName evidence="1">Uncharacterized protein</fullName>
    </submittedName>
</protein>
<sequence length="100" mass="10760">MAATGPSDIPNAGEQAFSVEPYLVPVYAMDLKLLGYSLDLFSTPQAAGLLQQLDAVIGERAIQEYEEMLALVEHGQAGIEPSSESASYQYMFLPMGEGMV</sequence>
<evidence type="ECO:0000313" key="2">
    <source>
        <dbReference type="Proteomes" id="UP001221142"/>
    </source>
</evidence>
<keyword evidence="2" id="KW-1185">Reference proteome</keyword>
<reference evidence="1" key="1">
    <citation type="submission" date="2023-03" db="EMBL/GenBank/DDBJ databases">
        <title>Massive genome expansion in bonnet fungi (Mycena s.s.) driven by repeated elements and novel gene families across ecological guilds.</title>
        <authorList>
            <consortium name="Lawrence Berkeley National Laboratory"/>
            <person name="Harder C.B."/>
            <person name="Miyauchi S."/>
            <person name="Viragh M."/>
            <person name="Kuo A."/>
            <person name="Thoen E."/>
            <person name="Andreopoulos B."/>
            <person name="Lu D."/>
            <person name="Skrede I."/>
            <person name="Drula E."/>
            <person name="Henrissat B."/>
            <person name="Morin E."/>
            <person name="Kohler A."/>
            <person name="Barry K."/>
            <person name="LaButti K."/>
            <person name="Morin E."/>
            <person name="Salamov A."/>
            <person name="Lipzen A."/>
            <person name="Mereny Z."/>
            <person name="Hegedus B."/>
            <person name="Baldrian P."/>
            <person name="Stursova M."/>
            <person name="Weitz H."/>
            <person name="Taylor A."/>
            <person name="Grigoriev I.V."/>
            <person name="Nagy L.G."/>
            <person name="Martin F."/>
            <person name="Kauserud H."/>
        </authorList>
    </citation>
    <scope>NUCLEOTIDE SEQUENCE</scope>
    <source>
        <strain evidence="1">9284</strain>
    </source>
</reference>
<dbReference type="Proteomes" id="UP001221142">
    <property type="component" value="Unassembled WGS sequence"/>
</dbReference>
<accession>A0AAD7BB99</accession>
<name>A0AAD7BB99_9AGAR</name>
<comment type="caution">
    <text evidence="1">The sequence shown here is derived from an EMBL/GenBank/DDBJ whole genome shotgun (WGS) entry which is preliminary data.</text>
</comment>
<organism evidence="1 2">
    <name type="scientific">Roridomyces roridus</name>
    <dbReference type="NCBI Taxonomy" id="1738132"/>
    <lineage>
        <taxon>Eukaryota</taxon>
        <taxon>Fungi</taxon>
        <taxon>Dikarya</taxon>
        <taxon>Basidiomycota</taxon>
        <taxon>Agaricomycotina</taxon>
        <taxon>Agaricomycetes</taxon>
        <taxon>Agaricomycetidae</taxon>
        <taxon>Agaricales</taxon>
        <taxon>Marasmiineae</taxon>
        <taxon>Mycenaceae</taxon>
        <taxon>Roridomyces</taxon>
    </lineage>
</organism>
<evidence type="ECO:0000313" key="1">
    <source>
        <dbReference type="EMBL" id="KAJ7616097.1"/>
    </source>
</evidence>